<proteinExistence type="predicted"/>
<evidence type="ECO:0000313" key="2">
    <source>
        <dbReference type="Proteomes" id="UP000765509"/>
    </source>
</evidence>
<accession>A0A9Q3DQ33</accession>
<evidence type="ECO:0000313" key="1">
    <source>
        <dbReference type="EMBL" id="MBW0505593.1"/>
    </source>
</evidence>
<dbReference type="Proteomes" id="UP000765509">
    <property type="component" value="Unassembled WGS sequence"/>
</dbReference>
<dbReference type="AlphaFoldDB" id="A0A9Q3DQ33"/>
<dbReference type="EMBL" id="AVOT02018584">
    <property type="protein sequence ID" value="MBW0505593.1"/>
    <property type="molecule type" value="Genomic_DNA"/>
</dbReference>
<organism evidence="1 2">
    <name type="scientific">Austropuccinia psidii MF-1</name>
    <dbReference type="NCBI Taxonomy" id="1389203"/>
    <lineage>
        <taxon>Eukaryota</taxon>
        <taxon>Fungi</taxon>
        <taxon>Dikarya</taxon>
        <taxon>Basidiomycota</taxon>
        <taxon>Pucciniomycotina</taxon>
        <taxon>Pucciniomycetes</taxon>
        <taxon>Pucciniales</taxon>
        <taxon>Sphaerophragmiaceae</taxon>
        <taxon>Austropuccinia</taxon>
    </lineage>
</organism>
<gene>
    <name evidence="1" type="ORF">O181_045308</name>
</gene>
<keyword evidence="2" id="KW-1185">Reference proteome</keyword>
<sequence length="108" mass="12228">MNDLNSKLIRVENLGRSLEAKSILSRSSWSQTALSSKKSIQSSNCNQRKERNLFISKFFSLLTELVITTEKRPGKIFLDKCLTTFDKNIRAITSTPTTSPIENWGMVS</sequence>
<protein>
    <submittedName>
        <fullName evidence="1">Uncharacterized protein</fullName>
    </submittedName>
</protein>
<comment type="caution">
    <text evidence="1">The sequence shown here is derived from an EMBL/GenBank/DDBJ whole genome shotgun (WGS) entry which is preliminary data.</text>
</comment>
<reference evidence="1" key="1">
    <citation type="submission" date="2021-03" db="EMBL/GenBank/DDBJ databases">
        <title>Draft genome sequence of rust myrtle Austropuccinia psidii MF-1, a brazilian biotype.</title>
        <authorList>
            <person name="Quecine M.C."/>
            <person name="Pachon D.M.R."/>
            <person name="Bonatelli M.L."/>
            <person name="Correr F.H."/>
            <person name="Franceschini L.M."/>
            <person name="Leite T.F."/>
            <person name="Margarido G.R.A."/>
            <person name="Almeida C.A."/>
            <person name="Ferrarezi J.A."/>
            <person name="Labate C.A."/>
        </authorList>
    </citation>
    <scope>NUCLEOTIDE SEQUENCE</scope>
    <source>
        <strain evidence="1">MF-1</strain>
    </source>
</reference>
<name>A0A9Q3DQ33_9BASI</name>